<dbReference type="Pfam" id="PF01266">
    <property type="entry name" value="DAO"/>
    <property type="match status" value="1"/>
</dbReference>
<dbReference type="Proteomes" id="UP000062519">
    <property type="component" value="Chromosome 2"/>
</dbReference>
<dbReference type="KEGG" id="buu:WS70_21315"/>
<dbReference type="InterPro" id="IPR036188">
    <property type="entry name" value="FAD/NAD-bd_sf"/>
</dbReference>
<dbReference type="EMBL" id="CP013387">
    <property type="protein sequence ID" value="AOJ05730.1"/>
    <property type="molecule type" value="Genomic_DNA"/>
</dbReference>
<dbReference type="Gene3D" id="3.50.50.60">
    <property type="entry name" value="FAD/NAD(P)-binding domain"/>
    <property type="match status" value="1"/>
</dbReference>
<reference evidence="6 7" key="1">
    <citation type="submission" date="2015-12" db="EMBL/GenBank/DDBJ databases">
        <title>Diversity of Burkholderia near neighbor genomes.</title>
        <authorList>
            <person name="Sahl J."/>
            <person name="Wagner D."/>
            <person name="Keim P."/>
        </authorList>
    </citation>
    <scope>NUCLEOTIDE SEQUENCE [LARGE SCALE GENOMIC DNA]</scope>
    <source>
        <strain evidence="6 7">BDU6</strain>
    </source>
</reference>
<feature type="domain" description="FAD dependent oxidoreductase" evidence="5">
    <location>
        <begin position="8"/>
        <end position="373"/>
    </location>
</feature>
<gene>
    <name evidence="6" type="ORF">WS70_21315</name>
</gene>
<dbReference type="PANTHER" id="PTHR10961">
    <property type="entry name" value="PEROXISOMAL SARCOSINE OXIDASE"/>
    <property type="match status" value="1"/>
</dbReference>
<evidence type="ECO:0000313" key="7">
    <source>
        <dbReference type="Proteomes" id="UP000062519"/>
    </source>
</evidence>
<dbReference type="PANTHER" id="PTHR10961:SF10">
    <property type="entry name" value="FAD DEPENDENT OXIDOREDUCTASE DOMAIN-CONTAINING PROTEIN"/>
    <property type="match status" value="1"/>
</dbReference>
<dbReference type="AlphaFoldDB" id="A0A1B4FPY8"/>
<sequence length="405" mass="44516">MMRHYEHAVVGKGLIGAATLRYLSVASESVAAIGPDEPRDGRAHRGLFSSHHDAGRIATRLSRDHVWARLVHRSMDEYARLEQVGGARSYRPLGMLYVAPLDDPIMQERVRLARSLKVDHVELASAACAGRLSPLRFPAGFHGLLEHAPAGIFGPLALRHNHLTIAKANGASVICAIVTAIRRRAAHWELNTACGRRYTANKVLVSAGAYSNCFDLLPRKLDLRVKSEHTVLLQVSGAESERLRALPPISYRIDSRSISDVYVVPPMLYPDGNHYLKLGANTDADMILPSFDAIQQWMISGSDEPRSDIREAMFHLLPDLDLLSARAKRCLVTYSAHGKPYIDELDDGLFVATAGNGAAAACSDTLGRLAADLMTGRPWPAGFERRDFQRRFADSRASQTAKNRG</sequence>
<evidence type="ECO:0000256" key="4">
    <source>
        <dbReference type="ARBA" id="ARBA00023002"/>
    </source>
</evidence>
<proteinExistence type="predicted"/>
<keyword evidence="4" id="KW-0560">Oxidoreductase</keyword>
<dbReference type="InterPro" id="IPR045170">
    <property type="entry name" value="MTOX"/>
</dbReference>
<evidence type="ECO:0000259" key="5">
    <source>
        <dbReference type="Pfam" id="PF01266"/>
    </source>
</evidence>
<dbReference type="Gene3D" id="3.30.9.10">
    <property type="entry name" value="D-Amino Acid Oxidase, subunit A, domain 2"/>
    <property type="match status" value="1"/>
</dbReference>
<keyword evidence="2" id="KW-0285">Flavoprotein</keyword>
<dbReference type="InterPro" id="IPR006076">
    <property type="entry name" value="FAD-dep_OxRdtase"/>
</dbReference>
<protein>
    <submittedName>
        <fullName evidence="6">N-methyl-l-tryptophan oxidase</fullName>
    </submittedName>
</protein>
<keyword evidence="7" id="KW-1185">Reference proteome</keyword>
<dbReference type="SUPFAM" id="SSF51905">
    <property type="entry name" value="FAD/NAD(P)-binding domain"/>
    <property type="match status" value="1"/>
</dbReference>
<accession>A0A1B4FPY8</accession>
<comment type="cofactor">
    <cofactor evidence="1">
        <name>FAD</name>
        <dbReference type="ChEBI" id="CHEBI:57692"/>
    </cofactor>
</comment>
<dbReference type="RefSeq" id="WP_059598685.1">
    <property type="nucleotide sequence ID" value="NZ_CP013387.1"/>
</dbReference>
<evidence type="ECO:0000256" key="2">
    <source>
        <dbReference type="ARBA" id="ARBA00022630"/>
    </source>
</evidence>
<evidence type="ECO:0000256" key="1">
    <source>
        <dbReference type="ARBA" id="ARBA00001974"/>
    </source>
</evidence>
<dbReference type="GO" id="GO:0008115">
    <property type="term" value="F:sarcosine oxidase activity"/>
    <property type="evidence" value="ECO:0007669"/>
    <property type="project" value="TreeGrafter"/>
</dbReference>
<keyword evidence="3" id="KW-0274">FAD</keyword>
<evidence type="ECO:0000313" key="6">
    <source>
        <dbReference type="EMBL" id="AOJ05730.1"/>
    </source>
</evidence>
<name>A0A1B4FPY8_9BURK</name>
<evidence type="ECO:0000256" key="3">
    <source>
        <dbReference type="ARBA" id="ARBA00022827"/>
    </source>
</evidence>
<dbReference type="GO" id="GO:0050660">
    <property type="term" value="F:flavin adenine dinucleotide binding"/>
    <property type="evidence" value="ECO:0007669"/>
    <property type="project" value="InterPro"/>
</dbReference>
<organism evidence="6 7">
    <name type="scientific">Burkholderia mayonis</name>
    <dbReference type="NCBI Taxonomy" id="1385591"/>
    <lineage>
        <taxon>Bacteria</taxon>
        <taxon>Pseudomonadati</taxon>
        <taxon>Pseudomonadota</taxon>
        <taxon>Betaproteobacteria</taxon>
        <taxon>Burkholderiales</taxon>
        <taxon>Burkholderiaceae</taxon>
        <taxon>Burkholderia</taxon>
        <taxon>pseudomallei group</taxon>
    </lineage>
</organism>